<dbReference type="EMBL" id="MN740489">
    <property type="protein sequence ID" value="QHU29416.1"/>
    <property type="molecule type" value="Genomic_DNA"/>
</dbReference>
<protein>
    <submittedName>
        <fullName evidence="1">Uncharacterized protein</fullName>
    </submittedName>
</protein>
<reference evidence="1" key="1">
    <citation type="journal article" date="2020" name="Nature">
        <title>Giant virus diversity and host interactions through global metagenomics.</title>
        <authorList>
            <person name="Schulz F."/>
            <person name="Roux S."/>
            <person name="Paez-Espino D."/>
            <person name="Jungbluth S."/>
            <person name="Walsh D.A."/>
            <person name="Denef V.J."/>
            <person name="McMahon K.D."/>
            <person name="Konstantinidis K.T."/>
            <person name="Eloe-Fadrosh E.A."/>
            <person name="Kyrpides N.C."/>
            <person name="Woyke T."/>
        </authorList>
    </citation>
    <scope>NUCLEOTIDE SEQUENCE</scope>
    <source>
        <strain evidence="1">GVMAG-M-3300027804-48</strain>
    </source>
</reference>
<evidence type="ECO:0000313" key="1">
    <source>
        <dbReference type="EMBL" id="QHU29416.1"/>
    </source>
</evidence>
<organism evidence="1">
    <name type="scientific">viral metagenome</name>
    <dbReference type="NCBI Taxonomy" id="1070528"/>
    <lineage>
        <taxon>unclassified sequences</taxon>
        <taxon>metagenomes</taxon>
        <taxon>organismal metagenomes</taxon>
    </lineage>
</organism>
<accession>A0A6C0LEJ5</accession>
<proteinExistence type="predicted"/>
<name>A0A6C0LEJ5_9ZZZZ</name>
<sequence>MANLEDVVALTNCYVINCNKEYLKRKELRTKWFEDTDKLHQEYKKGDITRKQVIAKLKKLDNKYFSAIENINLHKCELDKCEEFVIKRLDYLSERSKLKKKDKYTINDYVKILKTNNRNFNKLP</sequence>
<dbReference type="AlphaFoldDB" id="A0A6C0LEJ5"/>